<evidence type="ECO:0000313" key="1">
    <source>
        <dbReference type="EMBL" id="KAH9382974.1"/>
    </source>
</evidence>
<dbReference type="VEuPathDB" id="VectorBase:HLOH_065440"/>
<reference evidence="1 2" key="1">
    <citation type="journal article" date="2020" name="Cell">
        <title>Large-Scale Comparative Analyses of Tick Genomes Elucidate Their Genetic Diversity and Vector Capacities.</title>
        <authorList>
            <consortium name="Tick Genome and Microbiome Consortium (TIGMIC)"/>
            <person name="Jia N."/>
            <person name="Wang J."/>
            <person name="Shi W."/>
            <person name="Du L."/>
            <person name="Sun Y."/>
            <person name="Zhan W."/>
            <person name="Jiang J.F."/>
            <person name="Wang Q."/>
            <person name="Zhang B."/>
            <person name="Ji P."/>
            <person name="Bell-Sakyi L."/>
            <person name="Cui X.M."/>
            <person name="Yuan T.T."/>
            <person name="Jiang B.G."/>
            <person name="Yang W.F."/>
            <person name="Lam T.T."/>
            <person name="Chang Q.C."/>
            <person name="Ding S.J."/>
            <person name="Wang X.J."/>
            <person name="Zhu J.G."/>
            <person name="Ruan X.D."/>
            <person name="Zhao L."/>
            <person name="Wei J.T."/>
            <person name="Ye R.Z."/>
            <person name="Que T.C."/>
            <person name="Du C.H."/>
            <person name="Zhou Y.H."/>
            <person name="Cheng J.X."/>
            <person name="Dai P.F."/>
            <person name="Guo W.B."/>
            <person name="Han X.H."/>
            <person name="Huang E.J."/>
            <person name="Li L.F."/>
            <person name="Wei W."/>
            <person name="Gao Y.C."/>
            <person name="Liu J.Z."/>
            <person name="Shao H.Z."/>
            <person name="Wang X."/>
            <person name="Wang C.C."/>
            <person name="Yang T.C."/>
            <person name="Huo Q.B."/>
            <person name="Li W."/>
            <person name="Chen H.Y."/>
            <person name="Chen S.E."/>
            <person name="Zhou L.G."/>
            <person name="Ni X.B."/>
            <person name="Tian J.H."/>
            <person name="Sheng Y."/>
            <person name="Liu T."/>
            <person name="Pan Y.S."/>
            <person name="Xia L.Y."/>
            <person name="Li J."/>
            <person name="Zhao F."/>
            <person name="Cao W.C."/>
        </authorList>
    </citation>
    <scope>NUCLEOTIDE SEQUENCE [LARGE SCALE GENOMIC DNA]</scope>
    <source>
        <strain evidence="1">HaeL-2018</strain>
    </source>
</reference>
<gene>
    <name evidence="1" type="ORF">HPB48_023611</name>
</gene>
<dbReference type="OrthoDB" id="6496015at2759"/>
<dbReference type="EMBL" id="JABSTR010000793">
    <property type="protein sequence ID" value="KAH9382974.1"/>
    <property type="molecule type" value="Genomic_DNA"/>
</dbReference>
<dbReference type="Proteomes" id="UP000821853">
    <property type="component" value="Unassembled WGS sequence"/>
</dbReference>
<sequence length="161" mass="18505">MLRKIAKPKRHSVYIIRPWLQERESPAAVFSDPNPKRFVWTAERMNKTIAVMLCVYADVEHKTWVGILPCVTFAYNTEPQKTTRMTPFRVLYGHDVVTMLDAMLAHIENTGDCCAEEIMQRAEDAKLARVRIRPHQVRISAQATTICTTVTRNSRKVMKCG</sequence>
<name>A0A9J6H5H5_HAELO</name>
<dbReference type="SUPFAM" id="SSF53098">
    <property type="entry name" value="Ribonuclease H-like"/>
    <property type="match status" value="1"/>
</dbReference>
<dbReference type="Gene3D" id="3.30.420.10">
    <property type="entry name" value="Ribonuclease H-like superfamily/Ribonuclease H"/>
    <property type="match status" value="1"/>
</dbReference>
<dbReference type="GO" id="GO:0003676">
    <property type="term" value="F:nucleic acid binding"/>
    <property type="evidence" value="ECO:0007669"/>
    <property type="project" value="InterPro"/>
</dbReference>
<evidence type="ECO:0000313" key="2">
    <source>
        <dbReference type="Proteomes" id="UP000821853"/>
    </source>
</evidence>
<dbReference type="AlphaFoldDB" id="A0A9J6H5H5"/>
<proteinExistence type="predicted"/>
<dbReference type="InterPro" id="IPR036397">
    <property type="entry name" value="RNaseH_sf"/>
</dbReference>
<accession>A0A9J6H5H5</accession>
<dbReference type="InterPro" id="IPR012337">
    <property type="entry name" value="RNaseH-like_sf"/>
</dbReference>
<organism evidence="1 2">
    <name type="scientific">Haemaphysalis longicornis</name>
    <name type="common">Bush tick</name>
    <dbReference type="NCBI Taxonomy" id="44386"/>
    <lineage>
        <taxon>Eukaryota</taxon>
        <taxon>Metazoa</taxon>
        <taxon>Ecdysozoa</taxon>
        <taxon>Arthropoda</taxon>
        <taxon>Chelicerata</taxon>
        <taxon>Arachnida</taxon>
        <taxon>Acari</taxon>
        <taxon>Parasitiformes</taxon>
        <taxon>Ixodida</taxon>
        <taxon>Ixodoidea</taxon>
        <taxon>Ixodidae</taxon>
        <taxon>Haemaphysalinae</taxon>
        <taxon>Haemaphysalis</taxon>
    </lineage>
</organism>
<protein>
    <submittedName>
        <fullName evidence="1">Uncharacterized protein</fullName>
    </submittedName>
</protein>
<keyword evidence="2" id="KW-1185">Reference proteome</keyword>
<comment type="caution">
    <text evidence="1">The sequence shown here is derived from an EMBL/GenBank/DDBJ whole genome shotgun (WGS) entry which is preliminary data.</text>
</comment>